<reference evidence="5 6" key="1">
    <citation type="submission" date="2023-07" db="EMBL/GenBank/DDBJ databases">
        <title>Sorghum-associated microbial communities from plants grown in Nebraska, USA.</title>
        <authorList>
            <person name="Schachtman D."/>
        </authorList>
    </citation>
    <scope>NUCLEOTIDE SEQUENCE [LARGE SCALE GENOMIC DNA]</scope>
    <source>
        <strain evidence="5 6">DS1039</strain>
    </source>
</reference>
<protein>
    <submittedName>
        <fullName evidence="5">Membrane fusion protein (Multidrug efflux system)</fullName>
    </submittedName>
</protein>
<dbReference type="Pfam" id="PF25954">
    <property type="entry name" value="Beta-barrel_RND_2"/>
    <property type="match status" value="1"/>
</dbReference>
<organism evidence="5 6">
    <name type="scientific">Paraburkholderia caledonica</name>
    <dbReference type="NCBI Taxonomy" id="134536"/>
    <lineage>
        <taxon>Bacteria</taxon>
        <taxon>Pseudomonadati</taxon>
        <taxon>Pseudomonadota</taxon>
        <taxon>Betaproteobacteria</taxon>
        <taxon>Burkholderiales</taxon>
        <taxon>Burkholderiaceae</taxon>
        <taxon>Paraburkholderia</taxon>
    </lineage>
</organism>
<keyword evidence="1" id="KW-0175">Coiled coil</keyword>
<keyword evidence="2" id="KW-0472">Membrane</keyword>
<name>A0ABU1KYX1_9BURK</name>
<keyword evidence="2" id="KW-0812">Transmembrane</keyword>
<dbReference type="InterPro" id="IPR050739">
    <property type="entry name" value="MFP"/>
</dbReference>
<gene>
    <name evidence="5" type="ORF">J2776_002878</name>
</gene>
<evidence type="ECO:0000313" key="6">
    <source>
        <dbReference type="Proteomes" id="UP001185254"/>
    </source>
</evidence>
<dbReference type="InterPro" id="IPR058792">
    <property type="entry name" value="Beta-barrel_RND_2"/>
</dbReference>
<dbReference type="PANTHER" id="PTHR30386">
    <property type="entry name" value="MEMBRANE FUSION SUBUNIT OF EMRAB-TOLC MULTIDRUG EFFLUX PUMP"/>
    <property type="match status" value="1"/>
</dbReference>
<keyword evidence="6" id="KW-1185">Reference proteome</keyword>
<evidence type="ECO:0000256" key="1">
    <source>
        <dbReference type="SAM" id="Coils"/>
    </source>
</evidence>
<evidence type="ECO:0000313" key="5">
    <source>
        <dbReference type="EMBL" id="MDR6376178.1"/>
    </source>
</evidence>
<comment type="caution">
    <text evidence="5">The sequence shown here is derived from an EMBL/GenBank/DDBJ whole genome shotgun (WGS) entry which is preliminary data.</text>
</comment>
<dbReference type="SUPFAM" id="SSF111369">
    <property type="entry name" value="HlyD-like secretion proteins"/>
    <property type="match status" value="2"/>
</dbReference>
<dbReference type="PANTHER" id="PTHR30386:SF24">
    <property type="entry name" value="MULTIDRUG RESISTANCE EFFLUX PUMP"/>
    <property type="match status" value="1"/>
</dbReference>
<evidence type="ECO:0000256" key="2">
    <source>
        <dbReference type="SAM" id="Phobius"/>
    </source>
</evidence>
<feature type="domain" description="CusB-like beta-barrel" evidence="4">
    <location>
        <begin position="259"/>
        <end position="302"/>
    </location>
</feature>
<sequence length="359" mass="38884">MSEEISRTEGWWMKPELIWRLLVFVVAVAIVIIITTRWTFWEGRAGWQETDDAYLQSDVTPIAARVSGYIRDIPVQDYQRVKAGQLIAQVDDKDYEAAAAQADASLEGAVAQAEALRSQRILQQANLDAARATVRVAQANLTQNERDVERQRHLLEGGSSSTEAAEKLQTTHAQLTAQLEQVKAQADAAARQVDVLGAQIKQAEATIVAQGAAARIAHINLGYTRIVAPKDGVLGQRQILPGQYVAVGAQVASVTPLPKVWVIANYKETQLTHMSVGNSAELTVDTFPDHVLRGHVLAFAPASGSQFSLLPPDNATGNFTKVVQRIAVKIAIDDADGLADRLRPGMSVVAKIDASDGRK</sequence>
<dbReference type="RefSeq" id="WP_310066592.1">
    <property type="nucleotide sequence ID" value="NZ_JAVDQN010000002.1"/>
</dbReference>
<evidence type="ECO:0000259" key="3">
    <source>
        <dbReference type="Pfam" id="PF25917"/>
    </source>
</evidence>
<dbReference type="Gene3D" id="2.40.50.100">
    <property type="match status" value="1"/>
</dbReference>
<accession>A0ABU1KYX1</accession>
<evidence type="ECO:0000259" key="4">
    <source>
        <dbReference type="Pfam" id="PF25954"/>
    </source>
</evidence>
<feature type="domain" description="Multidrug resistance protein MdtA-like barrel-sandwich hybrid" evidence="3">
    <location>
        <begin position="62"/>
        <end position="255"/>
    </location>
</feature>
<dbReference type="Gene3D" id="2.40.30.170">
    <property type="match status" value="1"/>
</dbReference>
<dbReference type="Proteomes" id="UP001185254">
    <property type="component" value="Unassembled WGS sequence"/>
</dbReference>
<proteinExistence type="predicted"/>
<feature type="transmembrane region" description="Helical" evidence="2">
    <location>
        <begin position="17"/>
        <end position="40"/>
    </location>
</feature>
<dbReference type="InterPro" id="IPR058625">
    <property type="entry name" value="MdtA-like_BSH"/>
</dbReference>
<dbReference type="Pfam" id="PF25917">
    <property type="entry name" value="BSH_RND"/>
    <property type="match status" value="1"/>
</dbReference>
<dbReference type="Gene3D" id="1.10.287.470">
    <property type="entry name" value="Helix hairpin bin"/>
    <property type="match status" value="1"/>
</dbReference>
<dbReference type="EMBL" id="JAVDQN010000002">
    <property type="protein sequence ID" value="MDR6376178.1"/>
    <property type="molecule type" value="Genomic_DNA"/>
</dbReference>
<keyword evidence="2" id="KW-1133">Transmembrane helix</keyword>
<feature type="coiled-coil region" evidence="1">
    <location>
        <begin position="127"/>
        <end position="206"/>
    </location>
</feature>